<evidence type="ECO:0000256" key="5">
    <source>
        <dbReference type="ARBA" id="ARBA00023203"/>
    </source>
</evidence>
<evidence type="ECO:0000256" key="3">
    <source>
        <dbReference type="ARBA" id="ARBA00022490"/>
    </source>
</evidence>
<dbReference type="EnsemblMetazoa" id="LLOJ004975-RA">
    <property type="protein sequence ID" value="LLOJ004975-PA"/>
    <property type="gene ID" value="LLOJ004975"/>
</dbReference>
<dbReference type="InterPro" id="IPR017868">
    <property type="entry name" value="Filamin/ABP280_repeat-like"/>
</dbReference>
<evidence type="ECO:0000256" key="7">
    <source>
        <dbReference type="PROSITE-ProRule" id="PRU00087"/>
    </source>
</evidence>
<dbReference type="Pfam" id="PF00630">
    <property type="entry name" value="Filamin"/>
    <property type="match status" value="9"/>
</dbReference>
<dbReference type="PANTHER" id="PTHR38537">
    <property type="entry name" value="JITTERBUG, ISOFORM N"/>
    <property type="match status" value="1"/>
</dbReference>
<protein>
    <submittedName>
        <fullName evidence="8">Uncharacterized protein</fullName>
    </submittedName>
</protein>
<reference evidence="8" key="1">
    <citation type="submission" date="2020-05" db="UniProtKB">
        <authorList>
            <consortium name="EnsemblMetazoa"/>
        </authorList>
    </citation>
    <scope>IDENTIFICATION</scope>
    <source>
        <strain evidence="8">Jacobina</strain>
    </source>
</reference>
<feature type="repeat" description="Filamin" evidence="7">
    <location>
        <begin position="215"/>
        <end position="307"/>
    </location>
</feature>
<dbReference type="InterPro" id="IPR014756">
    <property type="entry name" value="Ig_E-set"/>
</dbReference>
<feature type="repeat" description="Filamin" evidence="7">
    <location>
        <begin position="591"/>
        <end position="683"/>
    </location>
</feature>
<dbReference type="InterPro" id="IPR001298">
    <property type="entry name" value="Filamin/ABP280_rpt"/>
</dbReference>
<keyword evidence="3" id="KW-0963">Cytoplasm</keyword>
<dbReference type="VEuPathDB" id="VectorBase:LLOJ004975"/>
<dbReference type="EMBL" id="AJWK01015716">
    <property type="status" value="NOT_ANNOTATED_CDS"/>
    <property type="molecule type" value="Genomic_DNA"/>
</dbReference>
<dbReference type="SUPFAM" id="SSF81296">
    <property type="entry name" value="E set domains"/>
    <property type="match status" value="9"/>
</dbReference>
<dbReference type="VEuPathDB" id="VectorBase:LLONM1_006870"/>
<comment type="subcellular location">
    <subcellularLocation>
        <location evidence="1">Cytoplasm</location>
        <location evidence="1">Cytoskeleton</location>
    </subcellularLocation>
</comment>
<dbReference type="GO" id="GO:0030036">
    <property type="term" value="P:actin cytoskeleton organization"/>
    <property type="evidence" value="ECO:0007669"/>
    <property type="project" value="InterPro"/>
</dbReference>
<dbReference type="FunFam" id="2.60.40.10:FF:000140">
    <property type="entry name" value="FiLamiN (Actin binding protein) homolog"/>
    <property type="match status" value="1"/>
</dbReference>
<keyword evidence="9" id="KW-1185">Reference proteome</keyword>
<dbReference type="FunFam" id="2.60.40.10:FF:000007">
    <property type="entry name" value="Filamin-B isoform C"/>
    <property type="match status" value="2"/>
</dbReference>
<evidence type="ECO:0000256" key="1">
    <source>
        <dbReference type="ARBA" id="ARBA00004245"/>
    </source>
</evidence>
<accession>A0A1B0CK38</accession>
<feature type="repeat" description="Filamin" evidence="7">
    <location>
        <begin position="685"/>
        <end position="778"/>
    </location>
</feature>
<dbReference type="InterPro" id="IPR013783">
    <property type="entry name" value="Ig-like_fold"/>
</dbReference>
<comment type="similarity">
    <text evidence="2">Belongs to the filamin family.</text>
</comment>
<dbReference type="GO" id="GO:0051015">
    <property type="term" value="F:actin filament binding"/>
    <property type="evidence" value="ECO:0007669"/>
    <property type="project" value="InterPro"/>
</dbReference>
<feature type="repeat" description="Filamin" evidence="7">
    <location>
        <begin position="305"/>
        <end position="395"/>
    </location>
</feature>
<sequence>MSTPRLLRASNKAASPQPLAIISNPLNSHRLQNLCKNHQVNRLKRKLYTPSTEKVKQPVLLPLANLEQSHLINYHFLAQNNIMWGRDEEEEQKEATWEEYSVLFRDFYRHMTFSEYDRPENNVVFLHEHEFPENLKKSVNGSESEPFSTIISNYTIHTHKAEVKMPSGNVDKPSIEDNRDGTVSIKYDPREEGIHELAVKYNGEHVQGSPFKFHVDSITSGYVTAYGPGLVHGVSGEPCNFTISTKGAGAGGLSLAVEGPSKADITYHDNKDGTVSVSYLPTAPGEYKISVRFGDKNIKGSPFFAKITGEGRKRNQISVGSCSEVTLPGTITDADLRALNASIQAPSGLEEPCFLKRLPTGNIGISFTPRETGEHTVSVKRMGKHITNSPFKVNVCEREVGDAKKVVVTGNGLKEGKTHVENYFAVDTRNAGFGGLSLSIEGPSKAEIQCNDKDDGTLNISYKPTEPGFYIVNLKFADHHVTGSPFTVKVTGEGSNRQREKIQRQRDAVPITEVGSQCKLTFKMPGITSFDLTSTVTSPSNVTEDAMIQEVEDGLYSVHFVPKELGVHTVSVRYKDMHIPGSPFQFTVGPLRDSGSHLVKAGGAGLERGEVGIPSEFNVWTREAGGGALAISVEGPSKAEIEFKDRKDGSCDVSYVVSEPGEYRVGLKFNDRHIPDSPYKVYISPAMGEAHKLEVAQFPQGNIQADIPAQFIVRKNGAKGELDAKILAPSNQSDDCFIQLIDQDTYSVRFYPRENGIHAIHCKFNGVHIPGSPFRIKVGKDVADPAAVHASGNGLQEVKTGVKTDLIIDTCNAGAGSLAVTIDGPSKVSMDCTEVDEGYKVRYTPLLPGDYYMSIKYNNMHIVGSPFKITCTGDKLAEEGAQETSSVIVDTVPKFSKGNKAHVPLMPVFRSDATKVQSKGMGLKKAYLGKQNQFTINATDAGNNILFVGIYGPKGPCEEVYIKHTGRNTYTVNYVVRERGDYIAIIKWGDDHIPGSPYKVEV</sequence>
<keyword evidence="4" id="KW-0677">Repeat</keyword>
<dbReference type="FunFam" id="2.60.40.10:FF:000096">
    <property type="entry name" value="filamin-C isoform X2"/>
    <property type="match status" value="1"/>
</dbReference>
<evidence type="ECO:0000256" key="2">
    <source>
        <dbReference type="ARBA" id="ARBA00009238"/>
    </source>
</evidence>
<dbReference type="Proteomes" id="UP000092461">
    <property type="component" value="Unassembled WGS sequence"/>
</dbReference>
<feature type="repeat" description="Filamin" evidence="7">
    <location>
        <begin position="398"/>
        <end position="490"/>
    </location>
</feature>
<dbReference type="FunFam" id="2.60.40.10:FF:000092">
    <property type="entry name" value="Filamin-B isoform B"/>
    <property type="match status" value="1"/>
</dbReference>
<feature type="repeat" description="Filamin" evidence="7">
    <location>
        <begin position="780"/>
        <end position="871"/>
    </location>
</feature>
<evidence type="ECO:0000313" key="9">
    <source>
        <dbReference type="Proteomes" id="UP000092461"/>
    </source>
</evidence>
<feature type="repeat" description="Filamin" evidence="7">
    <location>
        <begin position="488"/>
        <end position="588"/>
    </location>
</feature>
<dbReference type="PANTHER" id="PTHR38537:SF8">
    <property type="entry name" value="FILAMIN-A"/>
    <property type="match status" value="1"/>
</dbReference>
<dbReference type="AlphaFoldDB" id="A0A1B0CK38"/>
<organism evidence="8 9">
    <name type="scientific">Lutzomyia longipalpis</name>
    <name type="common">Sand fly</name>
    <dbReference type="NCBI Taxonomy" id="7200"/>
    <lineage>
        <taxon>Eukaryota</taxon>
        <taxon>Metazoa</taxon>
        <taxon>Ecdysozoa</taxon>
        <taxon>Arthropoda</taxon>
        <taxon>Hexapoda</taxon>
        <taxon>Insecta</taxon>
        <taxon>Pterygota</taxon>
        <taxon>Neoptera</taxon>
        <taxon>Endopterygota</taxon>
        <taxon>Diptera</taxon>
        <taxon>Nematocera</taxon>
        <taxon>Psychodoidea</taxon>
        <taxon>Psychodidae</taxon>
        <taxon>Lutzomyia</taxon>
        <taxon>Lutzomyia</taxon>
    </lineage>
</organism>
<evidence type="ECO:0000256" key="4">
    <source>
        <dbReference type="ARBA" id="ARBA00022737"/>
    </source>
</evidence>
<name>A0A1B0CK38_LUTLO</name>
<evidence type="ECO:0000256" key="6">
    <source>
        <dbReference type="ARBA" id="ARBA00023212"/>
    </source>
</evidence>
<proteinExistence type="inferred from homology"/>
<keyword evidence="6" id="KW-0206">Cytoskeleton</keyword>
<dbReference type="Gene3D" id="2.60.40.10">
    <property type="entry name" value="Immunoglobulins"/>
    <property type="match status" value="9"/>
</dbReference>
<dbReference type="InterPro" id="IPR044801">
    <property type="entry name" value="Filamin"/>
</dbReference>
<dbReference type="SMART" id="SM00557">
    <property type="entry name" value="IG_FLMN"/>
    <property type="match status" value="9"/>
</dbReference>
<keyword evidence="5" id="KW-0009">Actin-binding</keyword>
<feature type="repeat" description="Filamin" evidence="7">
    <location>
        <begin position="908"/>
        <end position="1002"/>
    </location>
</feature>
<dbReference type="PROSITE" id="PS50194">
    <property type="entry name" value="FILAMIN_REPEAT"/>
    <property type="match status" value="9"/>
</dbReference>
<dbReference type="GO" id="GO:0005856">
    <property type="term" value="C:cytoskeleton"/>
    <property type="evidence" value="ECO:0007669"/>
    <property type="project" value="UniProtKB-SubCell"/>
</dbReference>
<evidence type="ECO:0000313" key="8">
    <source>
        <dbReference type="EnsemblMetazoa" id="LLOJ004975-PA"/>
    </source>
</evidence>
<feature type="repeat" description="Filamin" evidence="7">
    <location>
        <begin position="160"/>
        <end position="215"/>
    </location>
</feature>